<feature type="binding site" evidence="5">
    <location>
        <position position="230"/>
    </location>
    <ligand>
        <name>dimethylallyl diphosphate</name>
        <dbReference type="ChEBI" id="CHEBI:57623"/>
    </ligand>
</feature>
<evidence type="ECO:0000256" key="1">
    <source>
        <dbReference type="ARBA" id="ARBA00022485"/>
    </source>
</evidence>
<keyword evidence="2 5" id="KW-0479">Metal-binding</keyword>
<evidence type="ECO:0000256" key="4">
    <source>
        <dbReference type="ARBA" id="ARBA00023014"/>
    </source>
</evidence>
<dbReference type="RefSeq" id="WP_181194462.1">
    <property type="nucleotide sequence ID" value="NZ_JABFEE010000003.1"/>
</dbReference>
<comment type="function">
    <text evidence="5">Catalyzes the conversion of 1-hydroxy-2-methyl-2-(E)-butenyl 4-diphosphate (HMBPP) into a mixture of isopentenyl diphosphate (IPP) and dimethylallyl diphosphate (DMAPP). Acts in the terminal step of the DOXP/MEP pathway for isoprenoid precursor biosynthesis.</text>
</comment>
<organism evidence="6 7">
    <name type="scientific">Corynebacterium wankanglinii</name>
    <dbReference type="NCBI Taxonomy" id="2735136"/>
    <lineage>
        <taxon>Bacteria</taxon>
        <taxon>Bacillati</taxon>
        <taxon>Actinomycetota</taxon>
        <taxon>Actinomycetes</taxon>
        <taxon>Mycobacteriales</taxon>
        <taxon>Corynebacteriaceae</taxon>
        <taxon>Corynebacterium</taxon>
    </lineage>
</organism>
<feature type="active site" description="Proton donor" evidence="5">
    <location>
        <position position="131"/>
    </location>
</feature>
<dbReference type="UniPathway" id="UPA00056">
    <property type="reaction ID" value="UER00097"/>
</dbReference>
<dbReference type="NCBIfam" id="NF002190">
    <property type="entry name" value="PRK01045.1-4"/>
    <property type="match status" value="1"/>
</dbReference>
<feature type="binding site" evidence="5">
    <location>
        <position position="273"/>
    </location>
    <ligand>
        <name>isopentenyl diphosphate</name>
        <dbReference type="ChEBI" id="CHEBI:128769"/>
    </ligand>
</feature>
<feature type="binding site" evidence="5">
    <location>
        <position position="230"/>
    </location>
    <ligand>
        <name>(2E)-4-hydroxy-3-methylbut-2-enyl diphosphate</name>
        <dbReference type="ChEBI" id="CHEBI:128753"/>
    </ligand>
</feature>
<feature type="binding site" evidence="5">
    <location>
        <position position="79"/>
    </location>
    <ligand>
        <name>dimethylallyl diphosphate</name>
        <dbReference type="ChEBI" id="CHEBI:57623"/>
    </ligand>
</feature>
<feature type="binding site" evidence="5">
    <location>
        <position position="17"/>
    </location>
    <ligand>
        <name>[4Fe-4S] cluster</name>
        <dbReference type="ChEBI" id="CHEBI:49883"/>
    </ligand>
</feature>
<evidence type="ECO:0000256" key="2">
    <source>
        <dbReference type="ARBA" id="ARBA00022723"/>
    </source>
</evidence>
<dbReference type="Gene3D" id="3.40.50.11270">
    <property type="match status" value="1"/>
</dbReference>
<feature type="binding site" evidence="5">
    <location>
        <position position="228"/>
    </location>
    <ligand>
        <name>(2E)-4-hydroxy-3-methylbut-2-enyl diphosphate</name>
        <dbReference type="ChEBI" id="CHEBI:128753"/>
    </ligand>
</feature>
<name>A0A838CIZ8_9CORY</name>
<feature type="binding site" evidence="5">
    <location>
        <position position="79"/>
    </location>
    <ligand>
        <name>(2E)-4-hydroxy-3-methylbut-2-enyl diphosphate</name>
        <dbReference type="ChEBI" id="CHEBI:128753"/>
    </ligand>
</feature>
<dbReference type="NCBIfam" id="NF002189">
    <property type="entry name" value="PRK01045.1-3"/>
    <property type="match status" value="1"/>
</dbReference>
<evidence type="ECO:0000256" key="5">
    <source>
        <dbReference type="HAMAP-Rule" id="MF_00191"/>
    </source>
</evidence>
<feature type="binding site" evidence="5">
    <location>
        <position position="129"/>
    </location>
    <ligand>
        <name>(2E)-4-hydroxy-3-methylbut-2-enyl diphosphate</name>
        <dbReference type="ChEBI" id="CHEBI:128753"/>
    </ligand>
</feature>
<feature type="binding site" evidence="5">
    <location>
        <position position="228"/>
    </location>
    <ligand>
        <name>isopentenyl diphosphate</name>
        <dbReference type="ChEBI" id="CHEBI:128769"/>
    </ligand>
</feature>
<comment type="similarity">
    <text evidence="5">Belongs to the IspH family.</text>
</comment>
<dbReference type="Pfam" id="PF02401">
    <property type="entry name" value="LYTB"/>
    <property type="match status" value="1"/>
</dbReference>
<comment type="catalytic activity">
    <reaction evidence="5">
        <text>dimethylallyl diphosphate + 2 oxidized [2Fe-2S]-[ferredoxin] + H2O = (2E)-4-hydroxy-3-methylbut-2-enyl diphosphate + 2 reduced [2Fe-2S]-[ferredoxin] + 2 H(+)</text>
        <dbReference type="Rhea" id="RHEA:24825"/>
        <dbReference type="Rhea" id="RHEA-COMP:10000"/>
        <dbReference type="Rhea" id="RHEA-COMP:10001"/>
        <dbReference type="ChEBI" id="CHEBI:15377"/>
        <dbReference type="ChEBI" id="CHEBI:15378"/>
        <dbReference type="ChEBI" id="CHEBI:33737"/>
        <dbReference type="ChEBI" id="CHEBI:33738"/>
        <dbReference type="ChEBI" id="CHEBI:57623"/>
        <dbReference type="ChEBI" id="CHEBI:128753"/>
        <dbReference type="EC" id="1.17.7.4"/>
    </reaction>
</comment>
<dbReference type="PANTHER" id="PTHR30426:SF0">
    <property type="entry name" value="4-HYDROXY-3-METHYLBUT-2-ENYL DIPHOSPHATE REDUCTASE"/>
    <property type="match status" value="1"/>
</dbReference>
<feature type="binding site" evidence="5">
    <location>
        <position position="229"/>
    </location>
    <ligand>
        <name>isopentenyl diphosphate</name>
        <dbReference type="ChEBI" id="CHEBI:128769"/>
    </ligand>
</feature>
<keyword evidence="5" id="KW-0414">Isoprene biosynthesis</keyword>
<comment type="pathway">
    <text evidence="5">Isoprenoid biosynthesis; dimethylallyl diphosphate biosynthesis; dimethylallyl diphosphate from (2E)-4-hydroxy-3-methylbutenyl diphosphate: step 1/1.</text>
</comment>
<dbReference type="NCBIfam" id="TIGR00216">
    <property type="entry name" value="ispH_lytB"/>
    <property type="match status" value="1"/>
</dbReference>
<comment type="caution">
    <text evidence="6">The sequence shown here is derived from an EMBL/GenBank/DDBJ whole genome shotgun (WGS) entry which is preliminary data.</text>
</comment>
<dbReference type="AlphaFoldDB" id="A0A838CIZ8"/>
<feature type="binding site" evidence="5">
    <location>
        <position position="273"/>
    </location>
    <ligand>
        <name>(2E)-4-hydroxy-3-methylbut-2-enyl diphosphate</name>
        <dbReference type="ChEBI" id="CHEBI:128753"/>
    </ligand>
</feature>
<dbReference type="GO" id="GO:0016114">
    <property type="term" value="P:terpenoid biosynthetic process"/>
    <property type="evidence" value="ECO:0007669"/>
    <property type="project" value="UniProtKB-UniRule"/>
</dbReference>
<dbReference type="InterPro" id="IPR003451">
    <property type="entry name" value="LytB/IspH"/>
</dbReference>
<dbReference type="HAMAP" id="MF_00191">
    <property type="entry name" value="IspH"/>
    <property type="match status" value="1"/>
</dbReference>
<evidence type="ECO:0000256" key="3">
    <source>
        <dbReference type="ARBA" id="ARBA00023004"/>
    </source>
</evidence>
<accession>A0A838CIZ8</accession>
<comment type="cofactor">
    <cofactor evidence="5">
        <name>[4Fe-4S] cluster</name>
        <dbReference type="ChEBI" id="CHEBI:49883"/>
    </cofactor>
    <text evidence="5">Binds 1 [4Fe-4S] cluster per subunit.</text>
</comment>
<feature type="binding site" evidence="5">
    <location>
        <position position="129"/>
    </location>
    <ligand>
        <name>dimethylallyl diphosphate</name>
        <dbReference type="ChEBI" id="CHEBI:57623"/>
    </ligand>
</feature>
<dbReference type="PANTHER" id="PTHR30426">
    <property type="entry name" value="4-HYDROXY-3-METHYLBUT-2-ENYL DIPHOSPHATE REDUCTASE"/>
    <property type="match status" value="1"/>
</dbReference>
<sequence length="325" mass="35555">MTDQGKKVLLASPRGYCAGVDRAVETVEKALEKYGAPVYVRKEIVHNKYVVETLQERGVIFVDETDEVPEGAHLVFSAHGVSPAVRESAKDRNLLTLDASCPLVTKVHNEAKRFARDGYHILLVGHEGHEEVEGTAGEAPEITHLVDGVDSVDRLPDFPDDQKLVWLSQTTLSVDETMVIVDKLHKRYPNLENPPSDDICYATQNRQAAVKEIAPQCELVIVVGSQNSSNSRRLVEVALEAGAGASYLVDYASQIEDAWFEGVNTVGVTSGASVPEILVKELVEELARRGYTDSEEVATTVETITFALPRDLRLPRRENPAVAGG</sequence>
<dbReference type="EC" id="1.17.7.4" evidence="5"/>
<feature type="binding site" evidence="5">
    <location>
        <position position="228"/>
    </location>
    <ligand>
        <name>dimethylallyl diphosphate</name>
        <dbReference type="ChEBI" id="CHEBI:57623"/>
    </ligand>
</feature>
<dbReference type="GO" id="GO:0051539">
    <property type="term" value="F:4 iron, 4 sulfur cluster binding"/>
    <property type="evidence" value="ECO:0007669"/>
    <property type="project" value="UniProtKB-UniRule"/>
</dbReference>
<feature type="binding site" evidence="5">
    <location>
        <position position="101"/>
    </location>
    <ligand>
        <name>[4Fe-4S] cluster</name>
        <dbReference type="ChEBI" id="CHEBI:49883"/>
    </ligand>
</feature>
<feature type="binding site" evidence="5">
    <location>
        <position position="79"/>
    </location>
    <ligand>
        <name>isopentenyl diphosphate</name>
        <dbReference type="ChEBI" id="CHEBI:128769"/>
    </ligand>
</feature>
<keyword evidence="3 5" id="KW-0408">Iron</keyword>
<comment type="pathway">
    <text evidence="5">Isoprenoid biosynthesis; isopentenyl diphosphate biosynthesis via DXP pathway; isopentenyl diphosphate from 1-deoxy-D-xylulose 5-phosphate: step 6/6.</text>
</comment>
<feature type="binding site" evidence="5">
    <location>
        <position position="230"/>
    </location>
    <ligand>
        <name>isopentenyl diphosphate</name>
        <dbReference type="ChEBI" id="CHEBI:128769"/>
    </ligand>
</feature>
<dbReference type="UniPathway" id="UPA00059">
    <property type="reaction ID" value="UER00105"/>
</dbReference>
<evidence type="ECO:0000313" key="7">
    <source>
        <dbReference type="Proteomes" id="UP000581408"/>
    </source>
</evidence>
<evidence type="ECO:0000313" key="6">
    <source>
        <dbReference type="EMBL" id="MBA1835048.1"/>
    </source>
</evidence>
<feature type="binding site" evidence="5">
    <location>
        <position position="46"/>
    </location>
    <ligand>
        <name>dimethylallyl diphosphate</name>
        <dbReference type="ChEBI" id="CHEBI:57623"/>
    </ligand>
</feature>
<feature type="binding site" evidence="5">
    <location>
        <position position="46"/>
    </location>
    <ligand>
        <name>(2E)-4-hydroxy-3-methylbut-2-enyl diphosphate</name>
        <dbReference type="ChEBI" id="CHEBI:128753"/>
    </ligand>
</feature>
<feature type="binding site" evidence="5">
    <location>
        <position position="170"/>
    </location>
    <ligand>
        <name>(2E)-4-hydroxy-3-methylbut-2-enyl diphosphate</name>
        <dbReference type="ChEBI" id="CHEBI:128753"/>
    </ligand>
</feature>
<dbReference type="NCBIfam" id="NF002188">
    <property type="entry name" value="PRK01045.1-2"/>
    <property type="match status" value="1"/>
</dbReference>
<keyword evidence="5 6" id="KW-0560">Oxidoreductase</keyword>
<feature type="binding site" evidence="5">
    <location>
        <position position="129"/>
    </location>
    <ligand>
        <name>isopentenyl diphosphate</name>
        <dbReference type="ChEBI" id="CHEBI:128769"/>
    </ligand>
</feature>
<protein>
    <recommendedName>
        <fullName evidence="5">4-hydroxy-3-methylbut-2-enyl diphosphate reductase</fullName>
        <shortName evidence="5">HMBPP reductase</shortName>
        <ecNumber evidence="5">1.17.7.4</ecNumber>
    </recommendedName>
</protein>
<dbReference type="Gene3D" id="3.40.1010.20">
    <property type="entry name" value="4-hydroxy-3-methylbut-2-enyl diphosphate reductase, catalytic domain"/>
    <property type="match status" value="2"/>
</dbReference>
<comment type="catalytic activity">
    <reaction evidence="5">
        <text>isopentenyl diphosphate + 2 oxidized [2Fe-2S]-[ferredoxin] + H2O = (2E)-4-hydroxy-3-methylbut-2-enyl diphosphate + 2 reduced [2Fe-2S]-[ferredoxin] + 2 H(+)</text>
        <dbReference type="Rhea" id="RHEA:24488"/>
        <dbReference type="Rhea" id="RHEA-COMP:10000"/>
        <dbReference type="Rhea" id="RHEA-COMP:10001"/>
        <dbReference type="ChEBI" id="CHEBI:15377"/>
        <dbReference type="ChEBI" id="CHEBI:15378"/>
        <dbReference type="ChEBI" id="CHEBI:33737"/>
        <dbReference type="ChEBI" id="CHEBI:33738"/>
        <dbReference type="ChEBI" id="CHEBI:128753"/>
        <dbReference type="ChEBI" id="CHEBI:128769"/>
        <dbReference type="EC" id="1.17.7.4"/>
    </reaction>
</comment>
<feature type="binding site" evidence="5">
    <location>
        <position position="200"/>
    </location>
    <ligand>
        <name>[4Fe-4S] cluster</name>
        <dbReference type="ChEBI" id="CHEBI:49883"/>
    </ligand>
</feature>
<keyword evidence="1 5" id="KW-0004">4Fe-4S</keyword>
<feature type="binding site" evidence="5">
    <location>
        <position position="46"/>
    </location>
    <ligand>
        <name>isopentenyl diphosphate</name>
        <dbReference type="ChEBI" id="CHEBI:128769"/>
    </ligand>
</feature>
<keyword evidence="4 5" id="KW-0411">Iron-sulfur</keyword>
<gene>
    <name evidence="5" type="primary">ispH</name>
    <name evidence="6" type="ORF">HMC16_04785</name>
</gene>
<dbReference type="GO" id="GO:0019288">
    <property type="term" value="P:isopentenyl diphosphate biosynthetic process, methylerythritol 4-phosphate pathway"/>
    <property type="evidence" value="ECO:0007669"/>
    <property type="project" value="UniProtKB-UniRule"/>
</dbReference>
<feature type="binding site" evidence="5">
    <location>
        <position position="229"/>
    </location>
    <ligand>
        <name>(2E)-4-hydroxy-3-methylbut-2-enyl diphosphate</name>
        <dbReference type="ChEBI" id="CHEBI:128753"/>
    </ligand>
</feature>
<reference evidence="6 7" key="1">
    <citation type="submission" date="2020-05" db="EMBL/GenBank/DDBJ databases">
        <title>Descriptions of Corynebacterium xxxx sp. nov., Corynebacterium yyyy sp. nov. and Corynebacterium zzzz sp. nov.</title>
        <authorList>
            <person name="Zhang G."/>
        </authorList>
    </citation>
    <scope>NUCLEOTIDE SEQUENCE [LARGE SCALE GENOMIC DNA]</scope>
    <source>
        <strain evidence="7">zg-915</strain>
    </source>
</reference>
<dbReference type="GO" id="GO:0051745">
    <property type="term" value="F:4-hydroxy-3-methylbut-2-enyl diphosphate reductase activity"/>
    <property type="evidence" value="ECO:0007669"/>
    <property type="project" value="UniProtKB-UniRule"/>
</dbReference>
<feature type="binding site" evidence="5">
    <location>
        <position position="273"/>
    </location>
    <ligand>
        <name>dimethylallyl diphosphate</name>
        <dbReference type="ChEBI" id="CHEBI:57623"/>
    </ligand>
</feature>
<dbReference type="Proteomes" id="UP000581408">
    <property type="component" value="Unassembled WGS sequence"/>
</dbReference>
<dbReference type="EMBL" id="JABFEE010000003">
    <property type="protein sequence ID" value="MBA1835048.1"/>
    <property type="molecule type" value="Genomic_DNA"/>
</dbReference>
<proteinExistence type="inferred from homology"/>
<dbReference type="GO" id="GO:0046872">
    <property type="term" value="F:metal ion binding"/>
    <property type="evidence" value="ECO:0007669"/>
    <property type="project" value="UniProtKB-KW"/>
</dbReference>
<feature type="binding site" evidence="5">
    <location>
        <position position="229"/>
    </location>
    <ligand>
        <name>dimethylallyl diphosphate</name>
        <dbReference type="ChEBI" id="CHEBI:57623"/>
    </ligand>
</feature>
<dbReference type="GO" id="GO:0050992">
    <property type="term" value="P:dimethylallyl diphosphate biosynthetic process"/>
    <property type="evidence" value="ECO:0007669"/>
    <property type="project" value="UniProtKB-UniRule"/>
</dbReference>
<dbReference type="CDD" id="cd13944">
    <property type="entry name" value="lytB_ispH"/>
    <property type="match status" value="1"/>
</dbReference>